<accession>A0A7Y9DX75</accession>
<keyword evidence="2" id="KW-1185">Reference proteome</keyword>
<dbReference type="RefSeq" id="WP_179794756.1">
    <property type="nucleotide sequence ID" value="NZ_BAABHP010000014.1"/>
</dbReference>
<proteinExistence type="predicted"/>
<dbReference type="Proteomes" id="UP000535890">
    <property type="component" value="Unassembled WGS sequence"/>
</dbReference>
<evidence type="ECO:0000313" key="2">
    <source>
        <dbReference type="Proteomes" id="UP000535890"/>
    </source>
</evidence>
<evidence type="ECO:0000313" key="1">
    <source>
        <dbReference type="EMBL" id="NYD37174.1"/>
    </source>
</evidence>
<dbReference type="AlphaFoldDB" id="A0A7Y9DX75"/>
<protein>
    <submittedName>
        <fullName evidence="1">Uncharacterized protein</fullName>
    </submittedName>
</protein>
<dbReference type="EMBL" id="JACCBN010000001">
    <property type="protein sequence ID" value="NYD37174.1"/>
    <property type="molecule type" value="Genomic_DNA"/>
</dbReference>
<gene>
    <name evidence="1" type="ORF">BJ983_003276</name>
</gene>
<organism evidence="1 2">
    <name type="scientific">Actinomycetospora corticicola</name>
    <dbReference type="NCBI Taxonomy" id="663602"/>
    <lineage>
        <taxon>Bacteria</taxon>
        <taxon>Bacillati</taxon>
        <taxon>Actinomycetota</taxon>
        <taxon>Actinomycetes</taxon>
        <taxon>Pseudonocardiales</taxon>
        <taxon>Pseudonocardiaceae</taxon>
        <taxon>Actinomycetospora</taxon>
    </lineage>
</organism>
<reference evidence="1 2" key="1">
    <citation type="submission" date="2020-07" db="EMBL/GenBank/DDBJ databases">
        <title>Sequencing the genomes of 1000 actinobacteria strains.</title>
        <authorList>
            <person name="Klenk H.-P."/>
        </authorList>
    </citation>
    <scope>NUCLEOTIDE SEQUENCE [LARGE SCALE GENOMIC DNA]</scope>
    <source>
        <strain evidence="1 2">DSM 45772</strain>
    </source>
</reference>
<name>A0A7Y9DX75_9PSEU</name>
<sequence length="46" mass="4647">MIQAVLPDRDAPGLLTAVAAVVARRHAYRPRQPGPAAGAAAPQTSG</sequence>
<comment type="caution">
    <text evidence="1">The sequence shown here is derived from an EMBL/GenBank/DDBJ whole genome shotgun (WGS) entry which is preliminary data.</text>
</comment>